<organism evidence="3 4">
    <name type="scientific">Candidatus Aeolococcus gillhamiae</name>
    <dbReference type="NCBI Taxonomy" id="3127015"/>
    <lineage>
        <taxon>Bacteria</taxon>
        <taxon>Bacillati</taxon>
        <taxon>Candidatus Dormiibacterota</taxon>
        <taxon>Candidatus Dormibacteria</taxon>
        <taxon>Candidatus Aeolococcales</taxon>
        <taxon>Candidatus Aeolococcaceae</taxon>
        <taxon>Candidatus Aeolococcus</taxon>
    </lineage>
</organism>
<dbReference type="EC" id="3.1.4.58" evidence="2"/>
<dbReference type="SUPFAM" id="SSF55144">
    <property type="entry name" value="LigT-like"/>
    <property type="match status" value="1"/>
</dbReference>
<dbReference type="GO" id="GO:0004113">
    <property type="term" value="F:2',3'-cyclic-nucleotide 3'-phosphodiesterase activity"/>
    <property type="evidence" value="ECO:0007669"/>
    <property type="project" value="InterPro"/>
</dbReference>
<comment type="function">
    <text evidence="2">Hydrolyzes RNA 2',3'-cyclic phosphodiester to an RNA 2'-phosphomonoester.</text>
</comment>
<evidence type="ECO:0000313" key="4">
    <source>
        <dbReference type="Proteomes" id="UP000248724"/>
    </source>
</evidence>
<feature type="active site" description="Proton acceptor" evidence="2">
    <location>
        <position position="149"/>
    </location>
</feature>
<feature type="short sequence motif" description="HXTX 2" evidence="2">
    <location>
        <begin position="149"/>
        <end position="152"/>
    </location>
</feature>
<evidence type="ECO:0000313" key="3">
    <source>
        <dbReference type="EMBL" id="PZR82632.1"/>
    </source>
</evidence>
<feature type="active site" description="Proton donor" evidence="2">
    <location>
        <position position="62"/>
    </location>
</feature>
<dbReference type="AlphaFoldDB" id="A0A2W5ZB37"/>
<dbReference type="Proteomes" id="UP000248724">
    <property type="component" value="Unassembled WGS sequence"/>
</dbReference>
<dbReference type="EMBL" id="QHBU01000063">
    <property type="protein sequence ID" value="PZR82632.1"/>
    <property type="molecule type" value="Genomic_DNA"/>
</dbReference>
<name>A0A2W5ZB37_9BACT</name>
<evidence type="ECO:0000256" key="2">
    <source>
        <dbReference type="HAMAP-Rule" id="MF_01940"/>
    </source>
</evidence>
<sequence>MRRGGGDSVTGRHGDAEPDTDPVRAFLAIPVQPPALAAFQALRERLVTEVAAVRWTPAESPHITLHFFGAISASDGGRALGVLRPAVAVLPPMTLRLCGLGVFPSMARPRVLWCGVDGEEDALKECARACSAALHVAGFPVERRPYRAHCTLGRPRKLWPANAREPWARLVDEEPTTPAFTAAHAVLYESVPGPAGIRHVPREILPLDTVTAAAVRGPRS</sequence>
<dbReference type="InterPro" id="IPR004175">
    <property type="entry name" value="RNA_CPDase"/>
</dbReference>
<gene>
    <name evidence="3" type="primary">thpR</name>
    <name evidence="3" type="ORF">DLM65_03490</name>
</gene>
<dbReference type="NCBIfam" id="TIGR02258">
    <property type="entry name" value="2_5_ligase"/>
    <property type="match status" value="1"/>
</dbReference>
<dbReference type="HAMAP" id="MF_01940">
    <property type="entry name" value="RNA_CPDase"/>
    <property type="match status" value="1"/>
</dbReference>
<dbReference type="GO" id="GO:0008664">
    <property type="term" value="F:RNA 2',3'-cyclic 3'-phosphodiesterase activity"/>
    <property type="evidence" value="ECO:0007669"/>
    <property type="project" value="UniProtKB-EC"/>
</dbReference>
<comment type="similarity">
    <text evidence="2">Belongs to the 2H phosphoesterase superfamily. ThpR family.</text>
</comment>
<comment type="caution">
    <text evidence="3">The sequence shown here is derived from an EMBL/GenBank/DDBJ whole genome shotgun (WGS) entry which is preliminary data.</text>
</comment>
<dbReference type="PANTHER" id="PTHR35561">
    <property type="entry name" value="RNA 2',3'-CYCLIC PHOSPHODIESTERASE"/>
    <property type="match status" value="1"/>
</dbReference>
<protein>
    <recommendedName>
        <fullName evidence="2">RNA 2',3'-cyclic phosphodiesterase</fullName>
        <shortName evidence="2">RNA 2',3'-CPDase</shortName>
        <ecNumber evidence="2">3.1.4.58</ecNumber>
    </recommendedName>
</protein>
<proteinExistence type="inferred from homology"/>
<accession>A0A2W5ZB37</accession>
<reference evidence="3 4" key="1">
    <citation type="journal article" date="2017" name="Nature">
        <title>Atmospheric trace gases support primary production in Antarctic desert surface soil.</title>
        <authorList>
            <person name="Ji M."/>
            <person name="Greening C."/>
            <person name="Vanwonterghem I."/>
            <person name="Carere C.R."/>
            <person name="Bay S.K."/>
            <person name="Steen J.A."/>
            <person name="Montgomery K."/>
            <person name="Lines T."/>
            <person name="Beardall J."/>
            <person name="van Dorst J."/>
            <person name="Snape I."/>
            <person name="Stott M.B."/>
            <person name="Hugenholtz P."/>
            <person name="Ferrari B.C."/>
        </authorList>
    </citation>
    <scope>NUCLEOTIDE SEQUENCE [LARGE SCALE GENOMIC DNA]</scope>
    <source>
        <strain evidence="3">RRmetagenome_bin12</strain>
    </source>
</reference>
<comment type="catalytic activity">
    <reaction evidence="2">
        <text>a 3'-end 2',3'-cyclophospho-ribonucleotide-RNA + H2O = a 3'-end 2'-phospho-ribonucleotide-RNA + H(+)</text>
        <dbReference type="Rhea" id="RHEA:11828"/>
        <dbReference type="Rhea" id="RHEA-COMP:10464"/>
        <dbReference type="Rhea" id="RHEA-COMP:17353"/>
        <dbReference type="ChEBI" id="CHEBI:15377"/>
        <dbReference type="ChEBI" id="CHEBI:15378"/>
        <dbReference type="ChEBI" id="CHEBI:83064"/>
        <dbReference type="ChEBI" id="CHEBI:173113"/>
        <dbReference type="EC" id="3.1.4.58"/>
    </reaction>
</comment>
<dbReference type="Gene3D" id="3.90.1140.10">
    <property type="entry name" value="Cyclic phosphodiesterase"/>
    <property type="match status" value="1"/>
</dbReference>
<evidence type="ECO:0000256" key="1">
    <source>
        <dbReference type="ARBA" id="ARBA00022801"/>
    </source>
</evidence>
<dbReference type="Pfam" id="PF13563">
    <property type="entry name" value="2_5_RNA_ligase2"/>
    <property type="match status" value="1"/>
</dbReference>
<feature type="short sequence motif" description="HXTX 1" evidence="2">
    <location>
        <begin position="62"/>
        <end position="65"/>
    </location>
</feature>
<dbReference type="PANTHER" id="PTHR35561:SF1">
    <property type="entry name" value="RNA 2',3'-CYCLIC PHOSPHODIESTERASE"/>
    <property type="match status" value="1"/>
</dbReference>
<keyword evidence="1 2" id="KW-0378">Hydrolase</keyword>
<dbReference type="InterPro" id="IPR009097">
    <property type="entry name" value="Cyclic_Pdiesterase"/>
</dbReference>